<evidence type="ECO:0000256" key="3">
    <source>
        <dbReference type="ARBA" id="ARBA00022475"/>
    </source>
</evidence>
<proteinExistence type="inferred from homology"/>
<dbReference type="InterPro" id="IPR003369">
    <property type="entry name" value="TatA/B/E"/>
</dbReference>
<dbReference type="NCBIfam" id="TIGR01410">
    <property type="entry name" value="tatB"/>
    <property type="match status" value="1"/>
</dbReference>
<evidence type="ECO:0000313" key="12">
    <source>
        <dbReference type="Proteomes" id="UP000189800"/>
    </source>
</evidence>
<dbReference type="PRINTS" id="PR01506">
    <property type="entry name" value="TATBPROTEIN"/>
</dbReference>
<keyword evidence="8 9" id="KW-0472">Membrane</keyword>
<comment type="subunit">
    <text evidence="9">The Tat system comprises two distinct complexes: a TatABC complex, containing multiple copies of TatA, TatB and TatC subunits, and a separate TatA complex, containing only TatA subunits. Substrates initially bind to the TatABC complex, which probably triggers association of the separate TatA complex to form the active translocon.</text>
</comment>
<evidence type="ECO:0000256" key="1">
    <source>
        <dbReference type="ARBA" id="ARBA00004167"/>
    </source>
</evidence>
<dbReference type="AlphaFoldDB" id="A0A1T0CRC8"/>
<keyword evidence="3 9" id="KW-1003">Cell membrane</keyword>
<comment type="similarity">
    <text evidence="9">Belongs to the TatB family.</text>
</comment>
<protein>
    <recommendedName>
        <fullName evidence="9">Sec-independent protein translocase protein TatB</fullName>
    </recommendedName>
</protein>
<organism evidence="11 12">
    <name type="scientific">Moraxella pluranimalium</name>
    <dbReference type="NCBI Taxonomy" id="470453"/>
    <lineage>
        <taxon>Bacteria</taxon>
        <taxon>Pseudomonadati</taxon>
        <taxon>Pseudomonadota</taxon>
        <taxon>Gammaproteobacteria</taxon>
        <taxon>Moraxellales</taxon>
        <taxon>Moraxellaceae</taxon>
        <taxon>Moraxella</taxon>
    </lineage>
</organism>
<evidence type="ECO:0000256" key="7">
    <source>
        <dbReference type="ARBA" id="ARBA00023010"/>
    </source>
</evidence>
<gene>
    <name evidence="9" type="primary">tatB</name>
    <name evidence="11" type="ORF">B0680_03700</name>
</gene>
<dbReference type="Gene3D" id="1.20.5.3310">
    <property type="match status" value="1"/>
</dbReference>
<keyword evidence="12" id="KW-1185">Reference proteome</keyword>
<evidence type="ECO:0000313" key="11">
    <source>
        <dbReference type="EMBL" id="OOS24890.1"/>
    </source>
</evidence>
<keyword evidence="6 9" id="KW-1133">Transmembrane helix</keyword>
<dbReference type="Proteomes" id="UP000189800">
    <property type="component" value="Unassembled WGS sequence"/>
</dbReference>
<keyword evidence="7 9" id="KW-0811">Translocation</keyword>
<dbReference type="OrthoDB" id="9816005at2"/>
<name>A0A1T0CRC8_9GAMM</name>
<evidence type="ECO:0000256" key="8">
    <source>
        <dbReference type="ARBA" id="ARBA00023136"/>
    </source>
</evidence>
<comment type="subcellular location">
    <subcellularLocation>
        <location evidence="9">Cell membrane</location>
        <topology evidence="9">Single-pass membrane protein</topology>
    </subcellularLocation>
    <subcellularLocation>
        <location evidence="1">Membrane</location>
        <topology evidence="1">Single-pass membrane protein</topology>
    </subcellularLocation>
</comment>
<keyword evidence="5 9" id="KW-0653">Protein transport</keyword>
<dbReference type="STRING" id="470453.B0680_03700"/>
<accession>A0A1T0CRC8</accession>
<keyword evidence="2 9" id="KW-0813">Transport</keyword>
<evidence type="ECO:0000256" key="2">
    <source>
        <dbReference type="ARBA" id="ARBA00022448"/>
    </source>
</evidence>
<evidence type="ECO:0000256" key="5">
    <source>
        <dbReference type="ARBA" id="ARBA00022927"/>
    </source>
</evidence>
<dbReference type="RefSeq" id="WP_078253710.1">
    <property type="nucleotide sequence ID" value="NZ_MUYU01000008.1"/>
</dbReference>
<evidence type="ECO:0000256" key="4">
    <source>
        <dbReference type="ARBA" id="ARBA00022692"/>
    </source>
</evidence>
<comment type="caution">
    <text evidence="11">The sequence shown here is derived from an EMBL/GenBank/DDBJ whole genome shotgun (WGS) entry which is preliminary data.</text>
</comment>
<dbReference type="GO" id="GO:0033281">
    <property type="term" value="C:TAT protein transport complex"/>
    <property type="evidence" value="ECO:0007669"/>
    <property type="project" value="UniProtKB-UniRule"/>
</dbReference>
<comment type="function">
    <text evidence="9">Part of the twin-arginine translocation (Tat) system that transports large folded proteins containing a characteristic twin-arginine motif in their signal peptide across membranes. Together with TatC, TatB is part of a receptor directly interacting with Tat signal peptides. TatB may form an oligomeric binding site that transiently accommodates folded Tat precursor proteins before their translocation.</text>
</comment>
<dbReference type="InterPro" id="IPR018448">
    <property type="entry name" value="TatB"/>
</dbReference>
<dbReference type="PANTHER" id="PTHR33162">
    <property type="entry name" value="SEC-INDEPENDENT PROTEIN TRANSLOCASE PROTEIN TATA, CHLOROPLASTIC"/>
    <property type="match status" value="1"/>
</dbReference>
<evidence type="ECO:0000256" key="10">
    <source>
        <dbReference type="SAM" id="Coils"/>
    </source>
</evidence>
<reference evidence="11 12" key="1">
    <citation type="submission" date="2017-02" db="EMBL/GenBank/DDBJ databases">
        <title>Draft genome sequence of Moraxella pluranimalium CCUG 54913T type strain.</title>
        <authorList>
            <person name="Salva-Serra F."/>
            <person name="Engstrom-Jakobsson H."/>
            <person name="Thorell K."/>
            <person name="Jaen-Luchoro D."/>
            <person name="Gonzales-Siles L."/>
            <person name="Karlsson R."/>
            <person name="Yazdan S."/>
            <person name="Boulund F."/>
            <person name="Johnning A."/>
            <person name="Engstrand L."/>
            <person name="Kristiansson E."/>
            <person name="Moore E."/>
        </authorList>
    </citation>
    <scope>NUCLEOTIDE SEQUENCE [LARGE SCALE GENOMIC DNA]</scope>
    <source>
        <strain evidence="11 12">CCUG 54913</strain>
    </source>
</reference>
<evidence type="ECO:0000256" key="9">
    <source>
        <dbReference type="HAMAP-Rule" id="MF_00237"/>
    </source>
</evidence>
<sequence length="196" mass="22356">MLNLGFFELTLFGIIALIVLGPDKLPVAARTLGRWYGMIRRASTRLQSEISNELQLLEAQEQLKQELAKIRESEAQMQAQMTKLQQSLERTQQQTQIAKRHTLDAWQTMPQTDTDTQAINDGDDEIVAHAKALQAMDDTSDDAPPSGILPSKQFDTMPLVNRWFLLGDYDRRRRLPPPPWLPNYIADPLLYQVNTP</sequence>
<dbReference type="EMBL" id="MUYU01000008">
    <property type="protein sequence ID" value="OOS24890.1"/>
    <property type="molecule type" value="Genomic_DNA"/>
</dbReference>
<keyword evidence="10" id="KW-0175">Coiled coil</keyword>
<dbReference type="PANTHER" id="PTHR33162:SF1">
    <property type="entry name" value="SEC-INDEPENDENT PROTEIN TRANSLOCASE PROTEIN TATA, CHLOROPLASTIC"/>
    <property type="match status" value="1"/>
</dbReference>
<feature type="coiled-coil region" evidence="10">
    <location>
        <begin position="56"/>
        <end position="94"/>
    </location>
</feature>
<keyword evidence="4 9" id="KW-0812">Transmembrane</keyword>
<dbReference type="HAMAP" id="MF_00237">
    <property type="entry name" value="TatB"/>
    <property type="match status" value="1"/>
</dbReference>
<dbReference type="Pfam" id="PF02416">
    <property type="entry name" value="TatA_B_E"/>
    <property type="match status" value="1"/>
</dbReference>
<evidence type="ECO:0000256" key="6">
    <source>
        <dbReference type="ARBA" id="ARBA00022989"/>
    </source>
</evidence>
<dbReference type="GO" id="GO:0008320">
    <property type="term" value="F:protein transmembrane transporter activity"/>
    <property type="evidence" value="ECO:0007669"/>
    <property type="project" value="UniProtKB-UniRule"/>
</dbReference>
<dbReference type="GO" id="GO:0043953">
    <property type="term" value="P:protein transport by the Tat complex"/>
    <property type="evidence" value="ECO:0007669"/>
    <property type="project" value="UniProtKB-UniRule"/>
</dbReference>